<dbReference type="PANTHER" id="PTHR34524">
    <property type="entry name" value="CALCYPHOSIN"/>
    <property type="match status" value="1"/>
</dbReference>
<evidence type="ECO:0000313" key="5">
    <source>
        <dbReference type="EMBL" id="OLQ00618.1"/>
    </source>
</evidence>
<keyword evidence="3" id="KW-0106">Calcium</keyword>
<comment type="caution">
    <text evidence="5">The sequence shown here is derived from an EMBL/GenBank/DDBJ whole genome shotgun (WGS) entry which is preliminary data.</text>
</comment>
<dbReference type="EMBL" id="LSRX01000322">
    <property type="protein sequence ID" value="OLQ00618.1"/>
    <property type="molecule type" value="Genomic_DNA"/>
</dbReference>
<dbReference type="OrthoDB" id="415111at2759"/>
<dbReference type="SUPFAM" id="SSF47391">
    <property type="entry name" value="Dimerization-anchoring domain of cAMP-dependent PK regulatory subunit"/>
    <property type="match status" value="1"/>
</dbReference>
<dbReference type="Gene3D" id="1.20.890.10">
    <property type="entry name" value="cAMP-dependent protein kinase regulatory subunit, dimerization-anchoring domain"/>
    <property type="match status" value="1"/>
</dbReference>
<name>A0A1Q9DZL1_SYMMI</name>
<feature type="domain" description="EF-hand" evidence="4">
    <location>
        <begin position="367"/>
        <end position="402"/>
    </location>
</feature>
<dbReference type="GO" id="GO:0005509">
    <property type="term" value="F:calcium ion binding"/>
    <property type="evidence" value="ECO:0007669"/>
    <property type="project" value="InterPro"/>
</dbReference>
<dbReference type="InterPro" id="IPR002048">
    <property type="entry name" value="EF_hand_dom"/>
</dbReference>
<feature type="domain" description="EF-hand" evidence="4">
    <location>
        <begin position="264"/>
        <end position="299"/>
    </location>
</feature>
<dbReference type="InterPro" id="IPR003117">
    <property type="entry name" value="cAMP_dep_PK_reg_su_I/II_a/b"/>
</dbReference>
<dbReference type="InterPro" id="IPR051581">
    <property type="entry name" value="Ca-bind"/>
</dbReference>
<organism evidence="5 6">
    <name type="scientific">Symbiodinium microadriaticum</name>
    <name type="common">Dinoflagellate</name>
    <name type="synonym">Zooxanthella microadriatica</name>
    <dbReference type="NCBI Taxonomy" id="2951"/>
    <lineage>
        <taxon>Eukaryota</taxon>
        <taxon>Sar</taxon>
        <taxon>Alveolata</taxon>
        <taxon>Dinophyceae</taxon>
        <taxon>Suessiales</taxon>
        <taxon>Symbiodiniaceae</taxon>
        <taxon>Symbiodinium</taxon>
    </lineage>
</organism>
<evidence type="ECO:0000256" key="2">
    <source>
        <dbReference type="ARBA" id="ARBA00022737"/>
    </source>
</evidence>
<dbReference type="PROSITE" id="PS50222">
    <property type="entry name" value="EF_HAND_2"/>
    <property type="match status" value="3"/>
</dbReference>
<dbReference type="Proteomes" id="UP000186817">
    <property type="component" value="Unassembled WGS sequence"/>
</dbReference>
<accession>A0A1Q9DZL1</accession>
<keyword evidence="6" id="KW-1185">Reference proteome</keyword>
<dbReference type="SMART" id="SM00394">
    <property type="entry name" value="RIIa"/>
    <property type="match status" value="1"/>
</dbReference>
<dbReference type="OMA" id="SSECHRI"/>
<gene>
    <name evidence="5" type="primary">CML12</name>
    <name evidence="5" type="ORF">AK812_SmicGene16682</name>
</gene>
<dbReference type="Pfam" id="PF13499">
    <property type="entry name" value="EF-hand_7"/>
    <property type="match status" value="2"/>
</dbReference>
<dbReference type="SMART" id="SM00054">
    <property type="entry name" value="EFh"/>
    <property type="match status" value="4"/>
</dbReference>
<dbReference type="InterPro" id="IPR011992">
    <property type="entry name" value="EF-hand-dom_pair"/>
</dbReference>
<dbReference type="AlphaFoldDB" id="A0A1Q9DZL1"/>
<dbReference type="InterPro" id="IPR018247">
    <property type="entry name" value="EF_Hand_1_Ca_BS"/>
</dbReference>
<keyword evidence="1" id="KW-0479">Metal-binding</keyword>
<evidence type="ECO:0000256" key="3">
    <source>
        <dbReference type="ARBA" id="ARBA00022837"/>
    </source>
</evidence>
<proteinExistence type="predicted"/>
<dbReference type="Pfam" id="PF02197">
    <property type="entry name" value="RIIa"/>
    <property type="match status" value="1"/>
</dbReference>
<evidence type="ECO:0000256" key="1">
    <source>
        <dbReference type="ARBA" id="ARBA00022723"/>
    </source>
</evidence>
<evidence type="ECO:0000259" key="4">
    <source>
        <dbReference type="PROSITE" id="PS50222"/>
    </source>
</evidence>
<evidence type="ECO:0000313" key="6">
    <source>
        <dbReference type="Proteomes" id="UP000186817"/>
    </source>
</evidence>
<keyword evidence="2" id="KW-0677">Repeat</keyword>
<reference evidence="5 6" key="1">
    <citation type="submission" date="2016-02" db="EMBL/GenBank/DDBJ databases">
        <title>Genome analysis of coral dinoflagellate symbionts highlights evolutionary adaptations to a symbiotic lifestyle.</title>
        <authorList>
            <person name="Aranda M."/>
            <person name="Li Y."/>
            <person name="Liew Y.J."/>
            <person name="Baumgarten S."/>
            <person name="Simakov O."/>
            <person name="Wilson M."/>
            <person name="Piel J."/>
            <person name="Ashoor H."/>
            <person name="Bougouffa S."/>
            <person name="Bajic V.B."/>
            <person name="Ryu T."/>
            <person name="Ravasi T."/>
            <person name="Bayer T."/>
            <person name="Micklem G."/>
            <person name="Kim H."/>
            <person name="Bhak J."/>
            <person name="Lajeunesse T.C."/>
            <person name="Voolstra C.R."/>
        </authorList>
    </citation>
    <scope>NUCLEOTIDE SEQUENCE [LARGE SCALE GENOMIC DNA]</scope>
    <source>
        <strain evidence="5 6">CCMP2467</strain>
    </source>
</reference>
<feature type="domain" description="EF-hand" evidence="4">
    <location>
        <begin position="403"/>
        <end position="438"/>
    </location>
</feature>
<dbReference type="SUPFAM" id="SSF47473">
    <property type="entry name" value="EF-hand"/>
    <property type="match status" value="2"/>
</dbReference>
<dbReference type="PROSITE" id="PS00018">
    <property type="entry name" value="EF_HAND_1"/>
    <property type="match status" value="4"/>
</dbReference>
<dbReference type="CDD" id="cd22984">
    <property type="entry name" value="DD_CrRSP7-like"/>
    <property type="match status" value="1"/>
</dbReference>
<sequence>MVRSAELLRTSPLSPGRLLAQCTVELGEFPTNLWGQQPCVNSRYHVSSGDGETWYHDRRAKESKEEVLRMYHKVHSKPLLIEQAYDYGRVFNRVICDRRRDVRFEEVPCTLCSPLTSSECHRIQLKSAKSYLAACAGVSWPVAELVAAPVLEPAKREDLSARLRTASRFAPVAGPVVGSVYCRAGRVPHEPVGPAAMSSKFAKQYQVPPEFPDILKDFTREVLRSQPENIHEFAAKYFECLASGLPVDAGQATAAEELDMSLDEVEGIIHDLFKKYDKDGSQFLDPAEFKSLMEDLQQRLDFPKDEILLFLAEADMNADGMIEYEEFIPLALQIIQGMYAKKRLEQHISDVDLQAEELLVHGMSREELTSLVGSMFERMDEDRSGQLNKQEFVTALTSMELGLTRREINAIMFQVDQDQDGNVSYREFVPFAFDLLQKMASLRLLESELENDELAQFILDLFKAKDTEMTGLLGLDDMRDLLHQAMLGLTRMQIYTVLSEAEVNADNLISYASFVPRAVGLIRSMLSFEKAIVKNDSVAQDEEKFYSILDEAFAGSTVLPLADVMTRLSSAALLDGKEVEACSRMLGTTYPVDEVPVEEAKSQIWALVKSLRRAKSG</sequence>
<dbReference type="Gene3D" id="1.10.238.10">
    <property type="entry name" value="EF-hand"/>
    <property type="match status" value="2"/>
</dbReference>
<protein>
    <submittedName>
        <fullName evidence="5">Calmodulin-like protein 12</fullName>
    </submittedName>
</protein>
<dbReference type="PANTHER" id="PTHR34524:SF6">
    <property type="entry name" value="CALCYPHOSINE LIKE"/>
    <property type="match status" value="1"/>
</dbReference>